<comment type="caution">
    <text evidence="1">The sequence shown here is derived from an EMBL/GenBank/DDBJ whole genome shotgun (WGS) entry which is preliminary data.</text>
</comment>
<proteinExistence type="predicted"/>
<evidence type="ECO:0000313" key="1">
    <source>
        <dbReference type="EMBL" id="KAE9008870.1"/>
    </source>
</evidence>
<dbReference type="AlphaFoldDB" id="A0A6A3KP25"/>
<reference evidence="1 2" key="1">
    <citation type="submission" date="2018-09" db="EMBL/GenBank/DDBJ databases">
        <title>Genomic investigation of the strawberry pathogen Phytophthora fragariae indicates pathogenicity is determined by transcriptional variation in three key races.</title>
        <authorList>
            <person name="Adams T.M."/>
            <person name="Armitage A.D."/>
            <person name="Sobczyk M.K."/>
            <person name="Bates H.J."/>
            <person name="Dunwell J.M."/>
            <person name="Nellist C.F."/>
            <person name="Harrison R.J."/>
        </authorList>
    </citation>
    <scope>NUCLEOTIDE SEQUENCE [LARGE SCALE GENOMIC DNA]</scope>
    <source>
        <strain evidence="1 2">SCRP249</strain>
    </source>
</reference>
<dbReference type="EMBL" id="QXFV01001318">
    <property type="protein sequence ID" value="KAE9008870.1"/>
    <property type="molecule type" value="Genomic_DNA"/>
</dbReference>
<name>A0A6A3KP25_9STRA</name>
<sequence length="116" mass="13099">MNEEDSDSVAGNTLKALLTNGHEANEQFLKYLSRGKSDMDANITFGQATERLGNLICRSPIEWLSLDSLKELLCDYESIIAASEERQDILQFVMPLTECYLRIENYCSKAVVKTDN</sequence>
<dbReference type="Proteomes" id="UP000429607">
    <property type="component" value="Unassembled WGS sequence"/>
</dbReference>
<evidence type="ECO:0000313" key="2">
    <source>
        <dbReference type="Proteomes" id="UP000429607"/>
    </source>
</evidence>
<gene>
    <name evidence="1" type="ORF">PR001_g16580</name>
</gene>
<organism evidence="1 2">
    <name type="scientific">Phytophthora rubi</name>
    <dbReference type="NCBI Taxonomy" id="129364"/>
    <lineage>
        <taxon>Eukaryota</taxon>
        <taxon>Sar</taxon>
        <taxon>Stramenopiles</taxon>
        <taxon>Oomycota</taxon>
        <taxon>Peronosporomycetes</taxon>
        <taxon>Peronosporales</taxon>
        <taxon>Peronosporaceae</taxon>
        <taxon>Phytophthora</taxon>
    </lineage>
</organism>
<protein>
    <submittedName>
        <fullName evidence="1">Uncharacterized protein</fullName>
    </submittedName>
</protein>
<accession>A0A6A3KP25</accession>